<dbReference type="CDD" id="cd00609">
    <property type="entry name" value="AAT_like"/>
    <property type="match status" value="1"/>
</dbReference>
<comment type="caution">
    <text evidence="7">The sequence shown here is derived from an EMBL/GenBank/DDBJ whole genome shotgun (WGS) entry which is preliminary data.</text>
</comment>
<dbReference type="EC" id="4.4.1.13" evidence="2"/>
<dbReference type="GO" id="GO:0047804">
    <property type="term" value="F:cysteine-S-conjugate beta-lyase activity"/>
    <property type="evidence" value="ECO:0007669"/>
    <property type="project" value="UniProtKB-EC"/>
</dbReference>
<dbReference type="NCBIfam" id="TIGR04350">
    <property type="entry name" value="C_S_lyase_PatB"/>
    <property type="match status" value="1"/>
</dbReference>
<dbReference type="Gene3D" id="3.40.640.10">
    <property type="entry name" value="Type I PLP-dependent aspartate aminotransferase-like (Major domain)"/>
    <property type="match status" value="1"/>
</dbReference>
<evidence type="ECO:0000256" key="3">
    <source>
        <dbReference type="ARBA" id="ARBA00022898"/>
    </source>
</evidence>
<comment type="similarity">
    <text evidence="5">Belongs to the class-II pyridoxal-phosphate-dependent aminotransferase family. MalY/PatB cystathionine beta-lyase subfamily.</text>
</comment>
<dbReference type="Proteomes" id="UP000028607">
    <property type="component" value="Unassembled WGS sequence"/>
</dbReference>
<sequence length="391" mass="43034">MTKPDFDEIIDRVGTHSMKWDGMEERYGVPPEEGISMWVADMDFRPPACVQSALEKMLAHGVYGYWGDEREYHDAIRWWMRERHGWEVEPDWIFTTHGLVNGTALCVDAFTAPGDAVVLMTPVYHAFARVIKAAGREVRECPLALKEGRYEMDFDAWDALMTGAEKMLILCSPHNPGGRVWSRAELEATAAFAKRHGLVLVSDEIHHDLVMPGQQHIPMALAAPELPLVMMSATTKSFNIAGTHTGNVIIADPELRVRFAGRMAALGIGPNSFGIAMATAAYSPEGAAWVDGLVAYLDANRKLFDAGVNAIPGLRSMPLEATYLAWVDFSGTGMGREEFTARVEKEAKIAANHGPTFGAGGESFLRFNLATPRARVAEAVERLQKAFADLQ</sequence>
<evidence type="ECO:0000259" key="6">
    <source>
        <dbReference type="Pfam" id="PF00155"/>
    </source>
</evidence>
<keyword evidence="4 7" id="KW-0456">Lyase</keyword>
<evidence type="ECO:0000256" key="2">
    <source>
        <dbReference type="ARBA" id="ARBA00012224"/>
    </source>
</evidence>
<evidence type="ECO:0000256" key="1">
    <source>
        <dbReference type="ARBA" id="ARBA00001933"/>
    </source>
</evidence>
<dbReference type="InterPro" id="IPR004839">
    <property type="entry name" value="Aminotransferase_I/II_large"/>
</dbReference>
<evidence type="ECO:0000313" key="8">
    <source>
        <dbReference type="Proteomes" id="UP000028607"/>
    </source>
</evidence>
<dbReference type="EMBL" id="AQRC01000008">
    <property type="protein sequence ID" value="KFE34861.1"/>
    <property type="molecule type" value="Genomic_DNA"/>
</dbReference>
<dbReference type="STRING" id="1317124.DW2_11666"/>
<gene>
    <name evidence="7" type="ORF">DW2_11666</name>
</gene>
<accession>A0A085TVW4</accession>
<comment type="cofactor">
    <cofactor evidence="1">
        <name>pyridoxal 5'-phosphate</name>
        <dbReference type="ChEBI" id="CHEBI:597326"/>
    </cofactor>
</comment>
<dbReference type="PANTHER" id="PTHR43525:SF1">
    <property type="entry name" value="PROTEIN MALY"/>
    <property type="match status" value="1"/>
</dbReference>
<dbReference type="RefSeq" id="WP_038146659.1">
    <property type="nucleotide sequence ID" value="NZ_AQRC01000008.1"/>
</dbReference>
<proteinExistence type="inferred from homology"/>
<dbReference type="AlphaFoldDB" id="A0A085TVW4"/>
<dbReference type="PANTHER" id="PTHR43525">
    <property type="entry name" value="PROTEIN MALY"/>
    <property type="match status" value="1"/>
</dbReference>
<reference evidence="7 8" key="2">
    <citation type="journal article" date="2015" name="Antonie Van Leeuwenhoek">
        <title>Thioclava indica sp. nov., isolated from surface seawater of the Indian Ocean.</title>
        <authorList>
            <person name="Liu Y."/>
            <person name="Lai Q."/>
            <person name="Du J."/>
            <person name="Xu H."/>
            <person name="Jiang L."/>
            <person name="Shao Z."/>
        </authorList>
    </citation>
    <scope>NUCLEOTIDE SEQUENCE [LARGE SCALE GENOMIC DNA]</scope>
    <source>
        <strain evidence="7 8">13D2W-2</strain>
    </source>
</reference>
<organism evidence="7 8">
    <name type="scientific">Thioclava atlantica</name>
    <dbReference type="NCBI Taxonomy" id="1317124"/>
    <lineage>
        <taxon>Bacteria</taxon>
        <taxon>Pseudomonadati</taxon>
        <taxon>Pseudomonadota</taxon>
        <taxon>Alphaproteobacteria</taxon>
        <taxon>Rhodobacterales</taxon>
        <taxon>Paracoccaceae</taxon>
        <taxon>Thioclava</taxon>
    </lineage>
</organism>
<name>A0A085TVW4_9RHOB</name>
<dbReference type="GO" id="GO:0030170">
    <property type="term" value="F:pyridoxal phosphate binding"/>
    <property type="evidence" value="ECO:0007669"/>
    <property type="project" value="InterPro"/>
</dbReference>
<keyword evidence="3" id="KW-0663">Pyridoxal phosphate</keyword>
<feature type="domain" description="Aminotransferase class I/classII large" evidence="6">
    <location>
        <begin position="62"/>
        <end position="383"/>
    </location>
</feature>
<dbReference type="InterPro" id="IPR051798">
    <property type="entry name" value="Class-II_PLP-Dep_Aminotrans"/>
</dbReference>
<dbReference type="InterPro" id="IPR015422">
    <property type="entry name" value="PyrdxlP-dep_Trfase_small"/>
</dbReference>
<protein>
    <recommendedName>
        <fullName evidence="2">cysteine-S-conjugate beta-lyase</fullName>
        <ecNumber evidence="2">4.4.1.13</ecNumber>
    </recommendedName>
</protein>
<dbReference type="InterPro" id="IPR015421">
    <property type="entry name" value="PyrdxlP-dep_Trfase_major"/>
</dbReference>
<evidence type="ECO:0000256" key="4">
    <source>
        <dbReference type="ARBA" id="ARBA00023239"/>
    </source>
</evidence>
<reference evidence="8" key="1">
    <citation type="submission" date="2013-04" db="EMBL/GenBank/DDBJ databases">
        <title>Thioclava sp. 13D2W-2 Genome Sequencing.</title>
        <authorList>
            <person name="Lai Q."/>
            <person name="Li G."/>
            <person name="Shao Z."/>
        </authorList>
    </citation>
    <scope>NUCLEOTIDE SEQUENCE [LARGE SCALE GENOMIC DNA]</scope>
    <source>
        <strain evidence="8">13D2W-2</strain>
    </source>
</reference>
<dbReference type="eggNOG" id="COG1168">
    <property type="taxonomic scope" value="Bacteria"/>
</dbReference>
<dbReference type="Gene3D" id="3.90.1150.10">
    <property type="entry name" value="Aspartate Aminotransferase, domain 1"/>
    <property type="match status" value="1"/>
</dbReference>
<dbReference type="InterPro" id="IPR015424">
    <property type="entry name" value="PyrdxlP-dep_Trfase"/>
</dbReference>
<evidence type="ECO:0000256" key="5">
    <source>
        <dbReference type="ARBA" id="ARBA00037974"/>
    </source>
</evidence>
<dbReference type="PATRIC" id="fig|1317124.6.peg.2361"/>
<dbReference type="SUPFAM" id="SSF53383">
    <property type="entry name" value="PLP-dependent transferases"/>
    <property type="match status" value="1"/>
</dbReference>
<dbReference type="InterPro" id="IPR027619">
    <property type="entry name" value="C-S_lyase_PatB-like"/>
</dbReference>
<keyword evidence="8" id="KW-1185">Reference proteome</keyword>
<evidence type="ECO:0000313" key="7">
    <source>
        <dbReference type="EMBL" id="KFE34861.1"/>
    </source>
</evidence>
<dbReference type="OrthoDB" id="3224382at2"/>
<dbReference type="Pfam" id="PF00155">
    <property type="entry name" value="Aminotran_1_2"/>
    <property type="match status" value="1"/>
</dbReference>